<dbReference type="SUPFAM" id="SSF52467">
    <property type="entry name" value="DHS-like NAD/FAD-binding domain"/>
    <property type="match status" value="1"/>
</dbReference>
<proteinExistence type="predicted"/>
<keyword evidence="5" id="KW-0520">NAD</keyword>
<sequence length="419" mass="45989">MAALRDRADRSGPLAAKPSPPLPLGTEEDNTTNSRRLSFSAPSMAIVREETRTVRRASRGGSPSPAHDHVGHSSASRPERSTPPATPAESPSPRRTWSWSQLWQSVVEITRGARRNQNASERIDALEDVARLLPQPGNRGRVLVLAGAGISTAAGIPDFRSPGTGLYANFRRYGAASPMALFDIEHFRRHPAPFFQLMHDMLAETGGVLRPTPAHLFVRLLYEKGLLLPCYTQNVDGLERMAGVPDKLLVEAHGTFHRAHCAERHCRASYDAARLLQALQVGGAMQSPPRCERCRRGLVKPAIVFFGEPLPHRFRETLRADVRAASLCIVMGTSLTVAPVMYIPDMVRRDVPRVLLNRTPAGRIGARRRDGVLLGDVQHSVQRLAELCGWEADLGKLQRRYGAGRSALPDGDAVYGEAR</sequence>
<dbReference type="Proteomes" id="UP001301350">
    <property type="component" value="Unassembled WGS sequence"/>
</dbReference>
<evidence type="ECO:0000256" key="3">
    <source>
        <dbReference type="ARBA" id="ARBA00022723"/>
    </source>
</evidence>
<evidence type="ECO:0000256" key="5">
    <source>
        <dbReference type="ARBA" id="ARBA00023027"/>
    </source>
</evidence>
<dbReference type="PROSITE" id="PS50305">
    <property type="entry name" value="SIRTUIN"/>
    <property type="match status" value="1"/>
</dbReference>
<dbReference type="InterPro" id="IPR029035">
    <property type="entry name" value="DHS-like_NAD/FAD-binding_dom"/>
</dbReference>
<name>A0AAV9J013_CYACA</name>
<dbReference type="Gene3D" id="3.30.1600.10">
    <property type="entry name" value="SIR2/SIRT2 'Small Domain"/>
    <property type="match status" value="1"/>
</dbReference>
<dbReference type="Pfam" id="PF02146">
    <property type="entry name" value="SIR2"/>
    <property type="match status" value="1"/>
</dbReference>
<dbReference type="PANTHER" id="PTHR11085:SF6">
    <property type="entry name" value="NAD-DEPENDENT PROTEIN DEACETYLASE SIRTUIN-2"/>
    <property type="match status" value="1"/>
</dbReference>
<evidence type="ECO:0000259" key="8">
    <source>
        <dbReference type="PROSITE" id="PS50305"/>
    </source>
</evidence>
<feature type="binding site" evidence="6">
    <location>
        <position position="291"/>
    </location>
    <ligand>
        <name>Zn(2+)</name>
        <dbReference type="ChEBI" id="CHEBI:29105"/>
    </ligand>
</feature>
<dbReference type="InterPro" id="IPR026591">
    <property type="entry name" value="Sirtuin_cat_small_dom_sf"/>
</dbReference>
<dbReference type="GO" id="GO:0070403">
    <property type="term" value="F:NAD+ binding"/>
    <property type="evidence" value="ECO:0007669"/>
    <property type="project" value="InterPro"/>
</dbReference>
<feature type="binding site" evidence="6">
    <location>
        <position position="294"/>
    </location>
    <ligand>
        <name>Zn(2+)</name>
        <dbReference type="ChEBI" id="CHEBI:29105"/>
    </ligand>
</feature>
<keyword evidence="4 6" id="KW-0862">Zinc</keyword>
<dbReference type="InterPro" id="IPR050134">
    <property type="entry name" value="NAD-dep_sirtuin_deacylases"/>
</dbReference>
<evidence type="ECO:0000256" key="2">
    <source>
        <dbReference type="ARBA" id="ARBA00022679"/>
    </source>
</evidence>
<evidence type="ECO:0000256" key="6">
    <source>
        <dbReference type="PROSITE-ProRule" id="PRU00236"/>
    </source>
</evidence>
<evidence type="ECO:0000256" key="4">
    <source>
        <dbReference type="ARBA" id="ARBA00022833"/>
    </source>
</evidence>
<keyword evidence="3 6" id="KW-0479">Metal-binding</keyword>
<dbReference type="AlphaFoldDB" id="A0AAV9J013"/>
<evidence type="ECO:0000313" key="9">
    <source>
        <dbReference type="EMBL" id="KAK4537660.1"/>
    </source>
</evidence>
<dbReference type="InterPro" id="IPR003000">
    <property type="entry name" value="Sirtuin"/>
</dbReference>
<dbReference type="GO" id="GO:0005634">
    <property type="term" value="C:nucleus"/>
    <property type="evidence" value="ECO:0007669"/>
    <property type="project" value="TreeGrafter"/>
</dbReference>
<organism evidence="9 10">
    <name type="scientific">Cyanidium caldarium</name>
    <name type="common">Red alga</name>
    <dbReference type="NCBI Taxonomy" id="2771"/>
    <lineage>
        <taxon>Eukaryota</taxon>
        <taxon>Rhodophyta</taxon>
        <taxon>Bangiophyceae</taxon>
        <taxon>Cyanidiales</taxon>
        <taxon>Cyanidiaceae</taxon>
        <taxon>Cyanidium</taxon>
    </lineage>
</organism>
<feature type="active site" description="Proton acceptor" evidence="6">
    <location>
        <position position="253"/>
    </location>
</feature>
<evidence type="ECO:0000256" key="1">
    <source>
        <dbReference type="ARBA" id="ARBA00001947"/>
    </source>
</evidence>
<dbReference type="InterPro" id="IPR026590">
    <property type="entry name" value="Ssirtuin_cat_dom"/>
</dbReference>
<evidence type="ECO:0000313" key="10">
    <source>
        <dbReference type="Proteomes" id="UP001301350"/>
    </source>
</evidence>
<accession>A0AAV9J013</accession>
<protein>
    <recommendedName>
        <fullName evidence="8">Deacetylase sirtuin-type domain-containing protein</fullName>
    </recommendedName>
</protein>
<dbReference type="GO" id="GO:0046872">
    <property type="term" value="F:metal ion binding"/>
    <property type="evidence" value="ECO:0007669"/>
    <property type="project" value="UniProtKB-KW"/>
</dbReference>
<comment type="caution">
    <text evidence="9">The sequence shown here is derived from an EMBL/GenBank/DDBJ whole genome shotgun (WGS) entry which is preliminary data.</text>
</comment>
<dbReference type="EMBL" id="JANCYW010000013">
    <property type="protein sequence ID" value="KAK4537660.1"/>
    <property type="molecule type" value="Genomic_DNA"/>
</dbReference>
<feature type="region of interest" description="Disordered" evidence="7">
    <location>
        <begin position="1"/>
        <end position="97"/>
    </location>
</feature>
<evidence type="ECO:0000256" key="7">
    <source>
        <dbReference type="SAM" id="MobiDB-lite"/>
    </source>
</evidence>
<keyword evidence="10" id="KW-1185">Reference proteome</keyword>
<dbReference type="PANTHER" id="PTHR11085">
    <property type="entry name" value="NAD-DEPENDENT PROTEIN DEACYLASE SIRTUIN-5, MITOCHONDRIAL-RELATED"/>
    <property type="match status" value="1"/>
</dbReference>
<feature type="binding site" evidence="6">
    <location>
        <position position="266"/>
    </location>
    <ligand>
        <name>Zn(2+)</name>
        <dbReference type="ChEBI" id="CHEBI:29105"/>
    </ligand>
</feature>
<feature type="compositionally biased region" description="Basic and acidic residues" evidence="7">
    <location>
        <begin position="1"/>
        <end position="10"/>
    </location>
</feature>
<gene>
    <name evidence="9" type="ORF">CDCA_CDCA13G3685</name>
</gene>
<comment type="cofactor">
    <cofactor evidence="1">
        <name>Zn(2+)</name>
        <dbReference type="ChEBI" id="CHEBI:29105"/>
    </cofactor>
</comment>
<feature type="compositionally biased region" description="Polar residues" evidence="7">
    <location>
        <begin position="31"/>
        <end position="41"/>
    </location>
</feature>
<keyword evidence="2" id="KW-0808">Transferase</keyword>
<dbReference type="GO" id="GO:0017136">
    <property type="term" value="F:histone deacetylase activity, NAD-dependent"/>
    <property type="evidence" value="ECO:0007669"/>
    <property type="project" value="TreeGrafter"/>
</dbReference>
<reference evidence="9 10" key="1">
    <citation type="submission" date="2022-07" db="EMBL/GenBank/DDBJ databases">
        <title>Genome-wide signatures of adaptation to extreme environments.</title>
        <authorList>
            <person name="Cho C.H."/>
            <person name="Yoon H.S."/>
        </authorList>
    </citation>
    <scope>NUCLEOTIDE SEQUENCE [LARGE SCALE GENOMIC DNA]</scope>
    <source>
        <strain evidence="9 10">DBV 063 E5</strain>
    </source>
</reference>
<dbReference type="Gene3D" id="3.40.50.1220">
    <property type="entry name" value="TPP-binding domain"/>
    <property type="match status" value="1"/>
</dbReference>
<feature type="binding site" evidence="6">
    <location>
        <position position="261"/>
    </location>
    <ligand>
        <name>Zn(2+)</name>
        <dbReference type="ChEBI" id="CHEBI:29105"/>
    </ligand>
</feature>
<feature type="domain" description="Deacetylase sirtuin-type" evidence="8">
    <location>
        <begin position="119"/>
        <end position="391"/>
    </location>
</feature>